<keyword evidence="1" id="KW-0472">Membrane</keyword>
<feature type="transmembrane region" description="Helical" evidence="1">
    <location>
        <begin position="63"/>
        <end position="82"/>
    </location>
</feature>
<dbReference type="RefSeq" id="WP_134109934.1">
    <property type="nucleotide sequence ID" value="NZ_SODP01000004.1"/>
</dbReference>
<sequence>MIAAATILFAFPLGFFLRNRLAAYVAYIAIFAYCFTFQTLYLLRSWVGDSHQAFPADPDALPFGYLGVTAGIYAVGFLLVTIGHRVGAKRRTHAVDLDPVQ</sequence>
<protein>
    <submittedName>
        <fullName evidence="2">Uncharacterized protein</fullName>
    </submittedName>
</protein>
<keyword evidence="1" id="KW-0812">Transmembrane</keyword>
<evidence type="ECO:0000256" key="1">
    <source>
        <dbReference type="SAM" id="Phobius"/>
    </source>
</evidence>
<reference evidence="2 3" key="1">
    <citation type="submission" date="2019-03" db="EMBL/GenBank/DDBJ databases">
        <title>Genomic Encyclopedia of Type Strains, Phase III (KMG-III): the genomes of soil and plant-associated and newly described type strains.</title>
        <authorList>
            <person name="Whitman W."/>
        </authorList>
    </citation>
    <scope>NUCLEOTIDE SEQUENCE [LARGE SCALE GENOMIC DNA]</scope>
    <source>
        <strain evidence="2 3">VKM Ac-2573</strain>
    </source>
</reference>
<evidence type="ECO:0000313" key="3">
    <source>
        <dbReference type="Proteomes" id="UP000295146"/>
    </source>
</evidence>
<keyword evidence="1" id="KW-1133">Transmembrane helix</keyword>
<dbReference type="EMBL" id="SODP01000004">
    <property type="protein sequence ID" value="TDW60650.1"/>
    <property type="molecule type" value="Genomic_DNA"/>
</dbReference>
<accession>A0A4R8BT05</accession>
<proteinExistence type="predicted"/>
<feature type="transmembrane region" description="Helical" evidence="1">
    <location>
        <begin position="21"/>
        <end position="43"/>
    </location>
</feature>
<dbReference type="OrthoDB" id="4838646at2"/>
<dbReference type="AlphaFoldDB" id="A0A4R8BT05"/>
<dbReference type="Proteomes" id="UP000295146">
    <property type="component" value="Unassembled WGS sequence"/>
</dbReference>
<evidence type="ECO:0000313" key="2">
    <source>
        <dbReference type="EMBL" id="TDW60650.1"/>
    </source>
</evidence>
<gene>
    <name evidence="2" type="ORF">EV653_7201</name>
</gene>
<name>A0A4R8BT05_9ACTN</name>
<organism evidence="2 3">
    <name type="scientific">Kribbella pratensis</name>
    <dbReference type="NCBI Taxonomy" id="2512112"/>
    <lineage>
        <taxon>Bacteria</taxon>
        <taxon>Bacillati</taxon>
        <taxon>Actinomycetota</taxon>
        <taxon>Actinomycetes</taxon>
        <taxon>Propionibacteriales</taxon>
        <taxon>Kribbellaceae</taxon>
        <taxon>Kribbella</taxon>
    </lineage>
</organism>
<keyword evidence="3" id="KW-1185">Reference proteome</keyword>
<comment type="caution">
    <text evidence="2">The sequence shown here is derived from an EMBL/GenBank/DDBJ whole genome shotgun (WGS) entry which is preliminary data.</text>
</comment>